<keyword evidence="2" id="KW-0689">Ribosomal protein</keyword>
<protein>
    <recommendedName>
        <fullName evidence="6">Large ribosomal subunit protein mL39</fullName>
    </recommendedName>
    <alternativeName>
        <fullName evidence="7">39S ribosomal protein L39, mitochondrial</fullName>
    </alternativeName>
</protein>
<dbReference type="RefSeq" id="XP_055703437.1">
    <property type="nucleotide sequence ID" value="XM_055847462.1"/>
</dbReference>
<reference evidence="9" key="1">
    <citation type="submission" date="2022-08" db="UniProtKB">
        <authorList>
            <consortium name="EnsemblMetazoa"/>
        </authorList>
    </citation>
    <scope>IDENTIFICATION</scope>
    <source>
        <strain evidence="9">Israel</strain>
    </source>
</reference>
<dbReference type="InterPro" id="IPR012675">
    <property type="entry name" value="Beta-grasp_dom_sf"/>
</dbReference>
<dbReference type="GO" id="GO:0005840">
    <property type="term" value="C:ribosome"/>
    <property type="evidence" value="ECO:0007669"/>
    <property type="project" value="UniProtKB-KW"/>
</dbReference>
<evidence type="ECO:0000256" key="7">
    <source>
        <dbReference type="ARBA" id="ARBA00075914"/>
    </source>
</evidence>
<feature type="domain" description="TGS" evidence="8">
    <location>
        <begin position="53"/>
        <end position="119"/>
    </location>
</feature>
<dbReference type="KEGG" id="ppap:129801963"/>
<dbReference type="EMBL" id="AJVK01021173">
    <property type="status" value="NOT_ANNOTATED_CDS"/>
    <property type="molecule type" value="Genomic_DNA"/>
</dbReference>
<evidence type="ECO:0000313" key="9">
    <source>
        <dbReference type="EnsemblMetazoa" id="PPAI000691-PA"/>
    </source>
</evidence>
<evidence type="ECO:0000313" key="10">
    <source>
        <dbReference type="Proteomes" id="UP000092462"/>
    </source>
</evidence>
<comment type="similarity">
    <text evidence="5">Belongs to the mitochondrion-specific ribosomal protein mL39 family.</text>
</comment>
<dbReference type="Gene3D" id="3.10.20.30">
    <property type="match status" value="1"/>
</dbReference>
<dbReference type="Gene3D" id="3.30.980.10">
    <property type="entry name" value="Threonyl-trna Synthetase, Chain A, domain 2"/>
    <property type="match status" value="1"/>
</dbReference>
<evidence type="ECO:0000256" key="6">
    <source>
        <dbReference type="ARBA" id="ARBA00071662"/>
    </source>
</evidence>
<dbReference type="GeneID" id="129801963"/>
<dbReference type="OrthoDB" id="5870821at2759"/>
<evidence type="ECO:0000256" key="4">
    <source>
        <dbReference type="ARBA" id="ARBA00023274"/>
    </source>
</evidence>
<dbReference type="GO" id="GO:1990904">
    <property type="term" value="C:ribonucleoprotein complex"/>
    <property type="evidence" value="ECO:0007669"/>
    <property type="project" value="UniProtKB-KW"/>
</dbReference>
<keyword evidence="10" id="KW-1185">Reference proteome</keyword>
<comment type="subcellular location">
    <subcellularLocation>
        <location evidence="1">Mitochondrion</location>
    </subcellularLocation>
</comment>
<dbReference type="InterPro" id="IPR050062">
    <property type="entry name" value="Pro-tRNA_synthetase"/>
</dbReference>
<dbReference type="EnsemblMetazoa" id="PPAI000691-RA">
    <property type="protein sequence ID" value="PPAI000691-PA"/>
    <property type="gene ID" value="PPAI000691"/>
</dbReference>
<dbReference type="VEuPathDB" id="VectorBase:PPAPM1_008800"/>
<dbReference type="GO" id="GO:0003723">
    <property type="term" value="F:RNA binding"/>
    <property type="evidence" value="ECO:0007669"/>
    <property type="project" value="TreeGrafter"/>
</dbReference>
<dbReference type="InterPro" id="IPR004095">
    <property type="entry name" value="TGS"/>
</dbReference>
<keyword evidence="4" id="KW-0687">Ribonucleoprotein</keyword>
<proteinExistence type="inferred from homology"/>
<dbReference type="CDD" id="cd01667">
    <property type="entry name" value="TGS_ThrRS"/>
    <property type="match status" value="1"/>
</dbReference>
<dbReference type="FunFam" id="3.10.20.30:FF:000031">
    <property type="entry name" value="Mitochondrial ribosomal protein L39"/>
    <property type="match status" value="1"/>
</dbReference>
<evidence type="ECO:0000256" key="1">
    <source>
        <dbReference type="ARBA" id="ARBA00004173"/>
    </source>
</evidence>
<dbReference type="FunFam" id="3.30.980.10:FF:000006">
    <property type="entry name" value="39S ribosomal protein L39, mitochondrial"/>
    <property type="match status" value="1"/>
</dbReference>
<dbReference type="AlphaFoldDB" id="A0A1B0D019"/>
<dbReference type="CTD" id="54148"/>
<organism evidence="9 10">
    <name type="scientific">Phlebotomus papatasi</name>
    <name type="common">Sandfly</name>
    <dbReference type="NCBI Taxonomy" id="29031"/>
    <lineage>
        <taxon>Eukaryota</taxon>
        <taxon>Metazoa</taxon>
        <taxon>Ecdysozoa</taxon>
        <taxon>Arthropoda</taxon>
        <taxon>Hexapoda</taxon>
        <taxon>Insecta</taxon>
        <taxon>Pterygota</taxon>
        <taxon>Neoptera</taxon>
        <taxon>Endopterygota</taxon>
        <taxon>Diptera</taxon>
        <taxon>Nematocera</taxon>
        <taxon>Psychodoidea</taxon>
        <taxon>Psychodidae</taxon>
        <taxon>Phlebotomus</taxon>
        <taxon>Phlebotomus</taxon>
    </lineage>
</organism>
<dbReference type="Proteomes" id="UP000092462">
    <property type="component" value="Unassembled WGS sequence"/>
</dbReference>
<evidence type="ECO:0000256" key="5">
    <source>
        <dbReference type="ARBA" id="ARBA00061231"/>
    </source>
</evidence>
<sequence length="329" mass="37192">MSLRTSFRLATINLAGIRHIPKREISYNEISRRRSELFSAEQKAQQEQIGRIERIEVRYLGLPQDTTLMMNRNMSTPYNCAQHLSEFHCKKSALALIDGNVPWDMHRPLADSCTLQLLTFTSPDPYAVNRAFWRTCSFLLGAVLSSTFKDEARVQLHSFPSPNVRSGSFIYDVALAQQDWVPTLQELKTLSAEMVKLAARDLPIQRLEVGHELALDIFRENPFKTQQIPSIASKNDGRVVIYRVGDHVDISRGPMVTSTRHLGRCTIAAVHPIGRLSDSDALYRFQGVALPPDFIVNHIAYGILENRARKLNPARLPTETDDNIEAKLA</sequence>
<dbReference type="VEuPathDB" id="VectorBase:PPAI000691"/>
<evidence type="ECO:0000256" key="3">
    <source>
        <dbReference type="ARBA" id="ARBA00023128"/>
    </source>
</evidence>
<dbReference type="GO" id="GO:0000166">
    <property type="term" value="F:nucleotide binding"/>
    <property type="evidence" value="ECO:0007669"/>
    <property type="project" value="InterPro"/>
</dbReference>
<keyword evidence="3" id="KW-0496">Mitochondrion</keyword>
<accession>A0A1B0D019</accession>
<dbReference type="PROSITE" id="PS51880">
    <property type="entry name" value="TGS"/>
    <property type="match status" value="1"/>
</dbReference>
<evidence type="ECO:0000256" key="2">
    <source>
        <dbReference type="ARBA" id="ARBA00022980"/>
    </source>
</evidence>
<dbReference type="InterPro" id="IPR018163">
    <property type="entry name" value="Thr/Ala-tRNA-synth_IIc_edit"/>
</dbReference>
<dbReference type="GO" id="GO:0005739">
    <property type="term" value="C:mitochondrion"/>
    <property type="evidence" value="ECO:0007669"/>
    <property type="project" value="UniProtKB-SubCell"/>
</dbReference>
<dbReference type="PANTHER" id="PTHR42753">
    <property type="entry name" value="MITOCHONDRIAL RIBOSOME PROTEIN L39/PROLYL-TRNA LIGASE FAMILY MEMBER"/>
    <property type="match status" value="1"/>
</dbReference>
<dbReference type="SUPFAM" id="SSF55186">
    <property type="entry name" value="ThrRS/AlaRS common domain"/>
    <property type="match status" value="1"/>
</dbReference>
<evidence type="ECO:0000259" key="8">
    <source>
        <dbReference type="PROSITE" id="PS51880"/>
    </source>
</evidence>
<name>A0A1B0D019_PHLPP</name>
<dbReference type="PANTHER" id="PTHR42753:SF9">
    <property type="entry name" value="LARGE RIBOSOMAL SUBUNIT PROTEIN ML39"/>
    <property type="match status" value="1"/>
</dbReference>